<accession>A0A917IAW3</accession>
<dbReference type="Gene3D" id="3.40.50.300">
    <property type="entry name" value="P-loop containing nucleotide triphosphate hydrolases"/>
    <property type="match status" value="1"/>
</dbReference>
<dbReference type="SUPFAM" id="SSF52540">
    <property type="entry name" value="P-loop containing nucleoside triphosphate hydrolases"/>
    <property type="match status" value="1"/>
</dbReference>
<dbReference type="PANTHER" id="PTHR43499">
    <property type="entry name" value="ABC TRANSPORTER I FAMILY MEMBER 1"/>
    <property type="match status" value="1"/>
</dbReference>
<dbReference type="SMART" id="SM00382">
    <property type="entry name" value="AAA"/>
    <property type="match status" value="1"/>
</dbReference>
<keyword evidence="10" id="KW-1185">Reference proteome</keyword>
<keyword evidence="4" id="KW-0201">Cytochrome c-type biogenesis</keyword>
<dbReference type="InterPro" id="IPR003439">
    <property type="entry name" value="ABC_transporter-like_ATP-bd"/>
</dbReference>
<evidence type="ECO:0000313" key="9">
    <source>
        <dbReference type="EMBL" id="GGH29928.1"/>
    </source>
</evidence>
<comment type="similarity">
    <text evidence="1">Belongs to the ABC transporter superfamily.</text>
</comment>
<evidence type="ECO:0000313" key="10">
    <source>
        <dbReference type="Proteomes" id="UP000603912"/>
    </source>
</evidence>
<dbReference type="Pfam" id="PF00005">
    <property type="entry name" value="ABC_tran"/>
    <property type="match status" value="1"/>
</dbReference>
<dbReference type="InterPro" id="IPR017871">
    <property type="entry name" value="ABC_transporter-like_CS"/>
</dbReference>
<dbReference type="RefSeq" id="WP_188519448.1">
    <property type="nucleotide sequence ID" value="NZ_BMES01000002.1"/>
</dbReference>
<dbReference type="InterPro" id="IPR003593">
    <property type="entry name" value="AAA+_ATPase"/>
</dbReference>
<keyword evidence="2" id="KW-0813">Transport</keyword>
<keyword evidence="3" id="KW-0547">Nucleotide-binding</keyword>
<dbReference type="GO" id="GO:0022857">
    <property type="term" value="F:transmembrane transporter activity"/>
    <property type="evidence" value="ECO:0007669"/>
    <property type="project" value="InterPro"/>
</dbReference>
<dbReference type="GO" id="GO:0016887">
    <property type="term" value="F:ATP hydrolysis activity"/>
    <property type="evidence" value="ECO:0007669"/>
    <property type="project" value="InterPro"/>
</dbReference>
<sequence length="199" mass="20917">MRLVVENLACERSGRPIFSGVGFALDEGQALAVTGRNGAGKSTLLQILAGLLEPASGTILLDGGHDERTLPEQAHYVGHRDALKPALTPLEALAFWQAMLGEPAMAPDDALDRLDLGHAADLPCAYLSAGQRRRLALARLLVSDRPVWLLDEPTSALDAGSQTLFAELVESHLGRGGLVVAATHAPLGLHEAATIRIGA</sequence>
<dbReference type="PANTHER" id="PTHR43499:SF1">
    <property type="entry name" value="ABC TRANSPORTER I FAMILY MEMBER 1"/>
    <property type="match status" value="1"/>
</dbReference>
<comment type="caution">
    <text evidence="9">The sequence shown here is derived from an EMBL/GenBank/DDBJ whole genome shotgun (WGS) entry which is preliminary data.</text>
</comment>
<dbReference type="Proteomes" id="UP000603912">
    <property type="component" value="Unassembled WGS sequence"/>
</dbReference>
<protein>
    <submittedName>
        <fullName evidence="9">Cytochrome c biogenesis ATP-binding export protein CcmA</fullName>
    </submittedName>
</protein>
<reference evidence="9" key="2">
    <citation type="submission" date="2020-09" db="EMBL/GenBank/DDBJ databases">
        <authorList>
            <person name="Sun Q."/>
            <person name="Zhou Y."/>
        </authorList>
    </citation>
    <scope>NUCLEOTIDE SEQUENCE</scope>
    <source>
        <strain evidence="9">CGMCC 1.12214</strain>
    </source>
</reference>
<keyword evidence="6" id="KW-1278">Translocase</keyword>
<dbReference type="PROSITE" id="PS50893">
    <property type="entry name" value="ABC_TRANSPORTER_2"/>
    <property type="match status" value="1"/>
</dbReference>
<dbReference type="GO" id="GO:0017004">
    <property type="term" value="P:cytochrome complex assembly"/>
    <property type="evidence" value="ECO:0007669"/>
    <property type="project" value="UniProtKB-KW"/>
</dbReference>
<dbReference type="NCBIfam" id="TIGR01189">
    <property type="entry name" value="ccmA"/>
    <property type="match status" value="1"/>
</dbReference>
<feature type="domain" description="ABC transporter" evidence="8">
    <location>
        <begin position="3"/>
        <end position="195"/>
    </location>
</feature>
<keyword evidence="5 9" id="KW-0067">ATP-binding</keyword>
<name>A0A917IAW3_9HYPH</name>
<dbReference type="PROSITE" id="PS00211">
    <property type="entry name" value="ABC_TRANSPORTER_1"/>
    <property type="match status" value="1"/>
</dbReference>
<evidence type="ECO:0000256" key="1">
    <source>
        <dbReference type="ARBA" id="ARBA00005417"/>
    </source>
</evidence>
<evidence type="ECO:0000256" key="7">
    <source>
        <dbReference type="ARBA" id="ARBA00023136"/>
    </source>
</evidence>
<organism evidence="9 10">
    <name type="scientific">Alsobacter metallidurans</name>
    <dbReference type="NCBI Taxonomy" id="340221"/>
    <lineage>
        <taxon>Bacteria</taxon>
        <taxon>Pseudomonadati</taxon>
        <taxon>Pseudomonadota</taxon>
        <taxon>Alphaproteobacteria</taxon>
        <taxon>Hyphomicrobiales</taxon>
        <taxon>Alsobacteraceae</taxon>
        <taxon>Alsobacter</taxon>
    </lineage>
</organism>
<dbReference type="InterPro" id="IPR027417">
    <property type="entry name" value="P-loop_NTPase"/>
</dbReference>
<evidence type="ECO:0000256" key="6">
    <source>
        <dbReference type="ARBA" id="ARBA00022967"/>
    </source>
</evidence>
<evidence type="ECO:0000256" key="2">
    <source>
        <dbReference type="ARBA" id="ARBA00022448"/>
    </source>
</evidence>
<dbReference type="GO" id="GO:0005524">
    <property type="term" value="F:ATP binding"/>
    <property type="evidence" value="ECO:0007669"/>
    <property type="project" value="UniProtKB-KW"/>
</dbReference>
<reference evidence="9" key="1">
    <citation type="journal article" date="2014" name="Int. J. Syst. Evol. Microbiol.">
        <title>Complete genome sequence of Corynebacterium casei LMG S-19264T (=DSM 44701T), isolated from a smear-ripened cheese.</title>
        <authorList>
            <consortium name="US DOE Joint Genome Institute (JGI-PGF)"/>
            <person name="Walter F."/>
            <person name="Albersmeier A."/>
            <person name="Kalinowski J."/>
            <person name="Ruckert C."/>
        </authorList>
    </citation>
    <scope>NUCLEOTIDE SEQUENCE</scope>
    <source>
        <strain evidence="9">CGMCC 1.12214</strain>
    </source>
</reference>
<evidence type="ECO:0000256" key="4">
    <source>
        <dbReference type="ARBA" id="ARBA00022748"/>
    </source>
</evidence>
<evidence type="ECO:0000256" key="3">
    <source>
        <dbReference type="ARBA" id="ARBA00022741"/>
    </source>
</evidence>
<dbReference type="AlphaFoldDB" id="A0A917IAW3"/>
<gene>
    <name evidence="9" type="primary">ccmA</name>
    <name evidence="9" type="ORF">GCM10007036_40180</name>
</gene>
<evidence type="ECO:0000256" key="5">
    <source>
        <dbReference type="ARBA" id="ARBA00022840"/>
    </source>
</evidence>
<keyword evidence="7" id="KW-0472">Membrane</keyword>
<evidence type="ECO:0000259" key="8">
    <source>
        <dbReference type="PROSITE" id="PS50893"/>
    </source>
</evidence>
<proteinExistence type="inferred from homology"/>
<dbReference type="EMBL" id="BMES01000002">
    <property type="protein sequence ID" value="GGH29928.1"/>
    <property type="molecule type" value="Genomic_DNA"/>
</dbReference>
<dbReference type="InterPro" id="IPR005895">
    <property type="entry name" value="ABC_transptr_haem_export_CcmA"/>
</dbReference>